<accession>A0A0A9AN47</accession>
<sequence>MFYLSIFVMDAQNALHVIASFSSRFIEHENTSYGFQVAQRHKLMNSSFEQS</sequence>
<evidence type="ECO:0000313" key="1">
    <source>
        <dbReference type="EMBL" id="JAD48512.1"/>
    </source>
</evidence>
<dbReference type="AlphaFoldDB" id="A0A0A9AN47"/>
<dbReference type="EMBL" id="GBRH01249383">
    <property type="protein sequence ID" value="JAD48512.1"/>
    <property type="molecule type" value="Transcribed_RNA"/>
</dbReference>
<protein>
    <submittedName>
        <fullName evidence="1">Uncharacterized protein</fullName>
    </submittedName>
</protein>
<reference evidence="1" key="1">
    <citation type="submission" date="2014-09" db="EMBL/GenBank/DDBJ databases">
        <authorList>
            <person name="Magalhaes I.L.F."/>
            <person name="Oliveira U."/>
            <person name="Santos F.R."/>
            <person name="Vidigal T.H.D.A."/>
            <person name="Brescovit A.D."/>
            <person name="Santos A.J."/>
        </authorList>
    </citation>
    <scope>NUCLEOTIDE SEQUENCE</scope>
    <source>
        <tissue evidence="1">Shoot tissue taken approximately 20 cm above the soil surface</tissue>
    </source>
</reference>
<organism evidence="1">
    <name type="scientific">Arundo donax</name>
    <name type="common">Giant reed</name>
    <name type="synonym">Donax arundinaceus</name>
    <dbReference type="NCBI Taxonomy" id="35708"/>
    <lineage>
        <taxon>Eukaryota</taxon>
        <taxon>Viridiplantae</taxon>
        <taxon>Streptophyta</taxon>
        <taxon>Embryophyta</taxon>
        <taxon>Tracheophyta</taxon>
        <taxon>Spermatophyta</taxon>
        <taxon>Magnoliopsida</taxon>
        <taxon>Liliopsida</taxon>
        <taxon>Poales</taxon>
        <taxon>Poaceae</taxon>
        <taxon>PACMAD clade</taxon>
        <taxon>Arundinoideae</taxon>
        <taxon>Arundineae</taxon>
        <taxon>Arundo</taxon>
    </lineage>
</organism>
<proteinExistence type="predicted"/>
<name>A0A0A9AN47_ARUDO</name>
<reference evidence="1" key="2">
    <citation type="journal article" date="2015" name="Data Brief">
        <title>Shoot transcriptome of the giant reed, Arundo donax.</title>
        <authorList>
            <person name="Barrero R.A."/>
            <person name="Guerrero F.D."/>
            <person name="Moolhuijzen P."/>
            <person name="Goolsby J.A."/>
            <person name="Tidwell J."/>
            <person name="Bellgard S.E."/>
            <person name="Bellgard M.I."/>
        </authorList>
    </citation>
    <scope>NUCLEOTIDE SEQUENCE</scope>
    <source>
        <tissue evidence="1">Shoot tissue taken approximately 20 cm above the soil surface</tissue>
    </source>
</reference>